<dbReference type="PANTHER" id="PTHR11439:SF503">
    <property type="entry name" value="CYSTEINE-RICH RLK (RECEPTOR-LIKE PROTEIN KINASE) 8"/>
    <property type="match status" value="1"/>
</dbReference>
<keyword evidence="2" id="KW-1185">Reference proteome</keyword>
<reference evidence="1 2" key="1">
    <citation type="journal article" date="2012" name="Nat. Biotechnol.">
        <title>Draft genome sequence of pigeonpea (Cajanus cajan), an orphan legume crop of resource-poor farmers.</title>
        <authorList>
            <person name="Varshney R.K."/>
            <person name="Chen W."/>
            <person name="Li Y."/>
            <person name="Bharti A.K."/>
            <person name="Saxena R.K."/>
            <person name="Schlueter J.A."/>
            <person name="Donoghue M.T."/>
            <person name="Azam S."/>
            <person name="Fan G."/>
            <person name="Whaley A.M."/>
            <person name="Farmer A.D."/>
            <person name="Sheridan J."/>
            <person name="Iwata A."/>
            <person name="Tuteja R."/>
            <person name="Penmetsa R.V."/>
            <person name="Wu W."/>
            <person name="Upadhyaya H.D."/>
            <person name="Yang S.P."/>
            <person name="Shah T."/>
            <person name="Saxena K.B."/>
            <person name="Michael T."/>
            <person name="McCombie W.R."/>
            <person name="Yang B."/>
            <person name="Zhang G."/>
            <person name="Yang H."/>
            <person name="Wang J."/>
            <person name="Spillane C."/>
            <person name="Cook D.R."/>
            <person name="May G.D."/>
            <person name="Xu X."/>
            <person name="Jackson S.A."/>
        </authorList>
    </citation>
    <scope>NUCLEOTIDE SEQUENCE [LARGE SCALE GENOMIC DNA]</scope>
    <source>
        <strain evidence="2">cv. Asha</strain>
    </source>
</reference>
<evidence type="ECO:0000313" key="2">
    <source>
        <dbReference type="Proteomes" id="UP000075243"/>
    </source>
</evidence>
<dbReference type="Proteomes" id="UP000075243">
    <property type="component" value="Chromosome 9"/>
</dbReference>
<dbReference type="Gramene" id="C.cajan_22829.t">
    <property type="protein sequence ID" value="C.cajan_22829.t"/>
    <property type="gene ID" value="C.cajan_22829"/>
</dbReference>
<protein>
    <submittedName>
        <fullName evidence="1">Copia protein</fullName>
    </submittedName>
</protein>
<proteinExistence type="predicted"/>
<name>A0A151T261_CAJCA</name>
<dbReference type="PANTHER" id="PTHR11439">
    <property type="entry name" value="GAG-POL-RELATED RETROTRANSPOSON"/>
    <property type="match status" value="1"/>
</dbReference>
<accession>A0A151T261</accession>
<gene>
    <name evidence="1" type="ORF">KK1_023502</name>
</gene>
<dbReference type="STRING" id="3821.A0A151T261"/>
<dbReference type="EMBL" id="CM003611">
    <property type="protein sequence ID" value="KYP61078.1"/>
    <property type="molecule type" value="Genomic_DNA"/>
</dbReference>
<dbReference type="OMA" id="NTRHKFA"/>
<evidence type="ECO:0000313" key="1">
    <source>
        <dbReference type="EMBL" id="KYP61078.1"/>
    </source>
</evidence>
<organism evidence="1 2">
    <name type="scientific">Cajanus cajan</name>
    <name type="common">Pigeon pea</name>
    <name type="synonym">Cajanus indicus</name>
    <dbReference type="NCBI Taxonomy" id="3821"/>
    <lineage>
        <taxon>Eukaryota</taxon>
        <taxon>Viridiplantae</taxon>
        <taxon>Streptophyta</taxon>
        <taxon>Embryophyta</taxon>
        <taxon>Tracheophyta</taxon>
        <taxon>Spermatophyta</taxon>
        <taxon>Magnoliopsida</taxon>
        <taxon>eudicotyledons</taxon>
        <taxon>Gunneridae</taxon>
        <taxon>Pentapetalae</taxon>
        <taxon>rosids</taxon>
        <taxon>fabids</taxon>
        <taxon>Fabales</taxon>
        <taxon>Fabaceae</taxon>
        <taxon>Papilionoideae</taxon>
        <taxon>50 kb inversion clade</taxon>
        <taxon>NPAAA clade</taxon>
        <taxon>indigoferoid/millettioid clade</taxon>
        <taxon>Phaseoleae</taxon>
        <taxon>Cajanus</taxon>
    </lineage>
</organism>
<dbReference type="AlphaFoldDB" id="A0A151T261"/>
<sequence length="138" mass="15876">MYLIATRPDILNAVNILSMFMHLNRIIRYVKGISDFGVKFSWSKEFKLTGFSNSDWDGSIDVMRKKQEIVPQSTVEAEFIAETIVVNQDLWLRKIVVDLNLEQKESTKILLTTKLLLLFHIILCFMGKLSISTPSYSS</sequence>